<dbReference type="Proteomes" id="UP000177208">
    <property type="component" value="Unassembled WGS sequence"/>
</dbReference>
<dbReference type="Gene3D" id="2.60.120.10">
    <property type="entry name" value="Jelly Rolls"/>
    <property type="match status" value="1"/>
</dbReference>
<protein>
    <recommendedName>
        <fullName evidence="1">Sugar 3,4-ketoisomerase QdtA cupin domain-containing protein</fullName>
    </recommendedName>
</protein>
<organism evidence="2 3">
    <name type="scientific">Candidatus Roizmanbacteria bacterium RIFCSPHIGHO2_01_FULL_39_12c</name>
    <dbReference type="NCBI Taxonomy" id="1802031"/>
    <lineage>
        <taxon>Bacteria</taxon>
        <taxon>Candidatus Roizmaniibacteriota</taxon>
    </lineage>
</organism>
<evidence type="ECO:0000259" key="1">
    <source>
        <dbReference type="Pfam" id="PF05523"/>
    </source>
</evidence>
<reference evidence="2 3" key="1">
    <citation type="journal article" date="2016" name="Nat. Commun.">
        <title>Thousands of microbial genomes shed light on interconnected biogeochemical processes in an aquifer system.</title>
        <authorList>
            <person name="Anantharaman K."/>
            <person name="Brown C.T."/>
            <person name="Hug L.A."/>
            <person name="Sharon I."/>
            <person name="Castelle C.J."/>
            <person name="Probst A.J."/>
            <person name="Thomas B.C."/>
            <person name="Singh A."/>
            <person name="Wilkins M.J."/>
            <person name="Karaoz U."/>
            <person name="Brodie E.L."/>
            <person name="Williams K.H."/>
            <person name="Hubbard S.S."/>
            <person name="Banfield J.F."/>
        </authorList>
    </citation>
    <scope>NUCLEOTIDE SEQUENCE [LARGE SCALE GENOMIC DNA]</scope>
</reference>
<evidence type="ECO:0000313" key="3">
    <source>
        <dbReference type="Proteomes" id="UP000177208"/>
    </source>
</evidence>
<accession>A0A1F7GEI1</accession>
<dbReference type="AlphaFoldDB" id="A0A1F7GEI1"/>
<sequence>MMIPVQKIKKVKTEKAKKVKTFDIKTRNENGFLLEMFKGNNGKKTEVYLSCAKPGAFKGYHLHKLRAARYVCLKGKMKIILYINGKKEEHILTPENQIRLYIPANIPTALVNFGNEDGWLVNYPDPPYDPDLKDEQVDFTQEELDSGEYLRKL</sequence>
<dbReference type="InterPro" id="IPR011051">
    <property type="entry name" value="RmlC_Cupin_sf"/>
</dbReference>
<comment type="caution">
    <text evidence="2">The sequence shown here is derived from an EMBL/GenBank/DDBJ whole genome shotgun (WGS) entry which is preliminary data.</text>
</comment>
<gene>
    <name evidence="2" type="ORF">A2774_03850</name>
</gene>
<feature type="domain" description="Sugar 3,4-ketoisomerase QdtA cupin" evidence="1">
    <location>
        <begin position="47"/>
        <end position="130"/>
    </location>
</feature>
<dbReference type="Pfam" id="PF05523">
    <property type="entry name" value="FdtA"/>
    <property type="match status" value="1"/>
</dbReference>
<dbReference type="InterPro" id="IPR008894">
    <property type="entry name" value="QdtA_cupin_dom"/>
</dbReference>
<dbReference type="SUPFAM" id="SSF51182">
    <property type="entry name" value="RmlC-like cupins"/>
    <property type="match status" value="1"/>
</dbReference>
<name>A0A1F7GEI1_9BACT</name>
<dbReference type="EMBL" id="MFZG01000009">
    <property type="protein sequence ID" value="OGK17308.1"/>
    <property type="molecule type" value="Genomic_DNA"/>
</dbReference>
<proteinExistence type="predicted"/>
<evidence type="ECO:0000313" key="2">
    <source>
        <dbReference type="EMBL" id="OGK17308.1"/>
    </source>
</evidence>
<dbReference type="InterPro" id="IPR014710">
    <property type="entry name" value="RmlC-like_jellyroll"/>
</dbReference>